<dbReference type="InterPro" id="IPR010499">
    <property type="entry name" value="AraC_E-bd"/>
</dbReference>
<sequence>MTTDTQQLTIPSLSIIDVPAFQALCFTTVATLPQVPQLGDVPAQLYDDATRLGLTIAGPVQYSYEGVSGDVTNEFTLTIALPVREPEPGTLSDGFVFASVPAFRAVTFTYTGAWDTFMPMYDALFAAFYEQGYAYSGNLREVYTVVDLGQPERCVTEILIGIR</sequence>
<gene>
    <name evidence="2" type="ORF">FAES_1022</name>
</gene>
<protein>
    <submittedName>
        <fullName evidence="2">Transcription activator, effector binding protein</fullName>
    </submittedName>
</protein>
<dbReference type="RefSeq" id="WP_015330133.1">
    <property type="nucleotide sequence ID" value="NC_020054.1"/>
</dbReference>
<dbReference type="EMBL" id="HE796683">
    <property type="protein sequence ID" value="CCG99033.1"/>
    <property type="molecule type" value="Genomic_DNA"/>
</dbReference>
<dbReference type="eggNOG" id="COG3708">
    <property type="taxonomic scope" value="Bacteria"/>
</dbReference>
<evidence type="ECO:0000313" key="3">
    <source>
        <dbReference type="Proteomes" id="UP000011058"/>
    </source>
</evidence>
<organism evidence="2 3">
    <name type="scientific">Fibrella aestuarina BUZ 2</name>
    <dbReference type="NCBI Taxonomy" id="1166018"/>
    <lineage>
        <taxon>Bacteria</taxon>
        <taxon>Pseudomonadati</taxon>
        <taxon>Bacteroidota</taxon>
        <taxon>Cytophagia</taxon>
        <taxon>Cytophagales</taxon>
        <taxon>Spirosomataceae</taxon>
        <taxon>Fibrella</taxon>
    </lineage>
</organism>
<reference evidence="2 3" key="1">
    <citation type="journal article" date="2012" name="J. Bacteriol.">
        <title>Genome Sequence of Fibrella aestuarina BUZ 2T, a Filamentous Marine Bacterium.</title>
        <authorList>
            <person name="Filippini M."/>
            <person name="Qi W."/>
            <person name="Blom J."/>
            <person name="Goesmann A."/>
            <person name="Smits T.H."/>
            <person name="Bagheri H.C."/>
        </authorList>
    </citation>
    <scope>NUCLEOTIDE SEQUENCE [LARGE SCALE GENOMIC DNA]</scope>
    <source>
        <strain evidence="3">BUZ 2T</strain>
    </source>
</reference>
<keyword evidence="3" id="KW-1185">Reference proteome</keyword>
<dbReference type="Proteomes" id="UP000011058">
    <property type="component" value="Chromosome"/>
</dbReference>
<evidence type="ECO:0000313" key="2">
    <source>
        <dbReference type="EMBL" id="CCG99033.1"/>
    </source>
</evidence>
<dbReference type="SUPFAM" id="SSF55136">
    <property type="entry name" value="Probable bacterial effector-binding domain"/>
    <property type="match status" value="1"/>
</dbReference>
<dbReference type="InterPro" id="IPR011256">
    <property type="entry name" value="Reg_factor_effector_dom_sf"/>
</dbReference>
<proteinExistence type="predicted"/>
<dbReference type="Pfam" id="PF06445">
    <property type="entry name" value="GyrI-like"/>
    <property type="match status" value="1"/>
</dbReference>
<dbReference type="AlphaFoldDB" id="I0K4I0"/>
<feature type="domain" description="AraC effector-binding" evidence="1">
    <location>
        <begin position="11"/>
        <end position="163"/>
    </location>
</feature>
<dbReference type="KEGG" id="fae:FAES_1022"/>
<evidence type="ECO:0000259" key="1">
    <source>
        <dbReference type="SMART" id="SM00871"/>
    </source>
</evidence>
<dbReference type="InterPro" id="IPR029442">
    <property type="entry name" value="GyrI-like"/>
</dbReference>
<dbReference type="Gene3D" id="3.20.80.10">
    <property type="entry name" value="Regulatory factor, effector binding domain"/>
    <property type="match status" value="1"/>
</dbReference>
<dbReference type="OrthoDB" id="6003696at2"/>
<dbReference type="STRING" id="1166018.FAES_1022"/>
<accession>I0K4I0</accession>
<dbReference type="SMART" id="SM00871">
    <property type="entry name" value="AraC_E_bind"/>
    <property type="match status" value="1"/>
</dbReference>
<dbReference type="HOGENOM" id="CLU_144685_0_0_10"/>
<name>I0K4I0_9BACT</name>